<accession>A0ABY9FF98</accession>
<feature type="region of interest" description="Disordered" evidence="1">
    <location>
        <begin position="1"/>
        <end position="20"/>
    </location>
</feature>
<evidence type="ECO:0000313" key="3">
    <source>
        <dbReference type="Proteomes" id="UP001224838"/>
    </source>
</evidence>
<gene>
    <name evidence="2" type="ORF">PSH92_03945</name>
</gene>
<feature type="region of interest" description="Disordered" evidence="1">
    <location>
        <begin position="39"/>
        <end position="63"/>
    </location>
</feature>
<dbReference type="SUPFAM" id="SSF55874">
    <property type="entry name" value="ATPase domain of HSP90 chaperone/DNA topoisomerase II/histidine kinase"/>
    <property type="match status" value="1"/>
</dbReference>
<protein>
    <submittedName>
        <fullName evidence="2">Uncharacterized protein</fullName>
    </submittedName>
</protein>
<dbReference type="EMBL" id="CP117451">
    <property type="protein sequence ID" value="WLH02032.1"/>
    <property type="molecule type" value="Genomic_DNA"/>
</dbReference>
<evidence type="ECO:0000313" key="2">
    <source>
        <dbReference type="EMBL" id="WLH02032.1"/>
    </source>
</evidence>
<keyword evidence="3" id="KW-1185">Reference proteome</keyword>
<proteinExistence type="predicted"/>
<dbReference type="Proteomes" id="UP001224838">
    <property type="component" value="Chromosome"/>
</dbReference>
<feature type="compositionally biased region" description="Basic and acidic residues" evidence="1">
    <location>
        <begin position="41"/>
        <end position="55"/>
    </location>
</feature>
<dbReference type="InterPro" id="IPR036890">
    <property type="entry name" value="HATPase_C_sf"/>
</dbReference>
<evidence type="ECO:0000256" key="1">
    <source>
        <dbReference type="SAM" id="MobiDB-lite"/>
    </source>
</evidence>
<name>A0ABY9FF98_9PSED</name>
<dbReference type="RefSeq" id="WP_305469659.1">
    <property type="nucleotide sequence ID" value="NZ_CP117451.1"/>
</dbReference>
<reference evidence="2 3" key="1">
    <citation type="submission" date="2023-02" db="EMBL/GenBank/DDBJ databases">
        <title>Evolution of Hrp T3SS in non-pathogenic Pseudomonas fluorescens.</title>
        <authorList>
            <person name="Liao K."/>
            <person name="Wei H."/>
            <person name="Gu Y."/>
        </authorList>
    </citation>
    <scope>NUCLEOTIDE SEQUENCE [LARGE SCALE GENOMIC DNA]</scope>
    <source>
        <strain evidence="2 3">FP2034</strain>
    </source>
</reference>
<organism evidence="2 3">
    <name type="scientific">Pseudomonas beijingensis</name>
    <dbReference type="NCBI Taxonomy" id="2954101"/>
    <lineage>
        <taxon>Bacteria</taxon>
        <taxon>Pseudomonadati</taxon>
        <taxon>Pseudomonadota</taxon>
        <taxon>Gammaproteobacteria</taxon>
        <taxon>Pseudomonadales</taxon>
        <taxon>Pseudomonadaceae</taxon>
        <taxon>Pseudomonas</taxon>
    </lineage>
</organism>
<sequence length="63" mass="6761">MQQASFQVDSRLGTLPSQNYSTTGEALKELVDNAWDADAEEVGRTSKKAASDQRQGRGGKFAG</sequence>